<dbReference type="AlphaFoldDB" id="A0AAN9LKF1"/>
<evidence type="ECO:0000313" key="1">
    <source>
        <dbReference type="EMBL" id="KAK7335713.1"/>
    </source>
</evidence>
<sequence>MEIEEEVGTSLIPFRVQSCKLSKPNQSKAHFLFNSLCFSSLLFPATPCLHAPHTNSSISEIPTFSSSDGSLSLARNQAGDFAGGIAISNPHVIHSAAYELKELLG</sequence>
<name>A0AAN9LKF1_PHACN</name>
<keyword evidence="2" id="KW-1185">Reference proteome</keyword>
<reference evidence="1 2" key="1">
    <citation type="submission" date="2024-01" db="EMBL/GenBank/DDBJ databases">
        <title>The genomes of 5 underutilized Papilionoideae crops provide insights into root nodulation and disease resistanc.</title>
        <authorList>
            <person name="Jiang F."/>
        </authorList>
    </citation>
    <scope>NUCLEOTIDE SEQUENCE [LARGE SCALE GENOMIC DNA]</scope>
    <source>
        <strain evidence="1">JINMINGXINNONG_FW02</strain>
        <tissue evidence="1">Leaves</tissue>
    </source>
</reference>
<comment type="caution">
    <text evidence="1">The sequence shown here is derived from an EMBL/GenBank/DDBJ whole genome shotgun (WGS) entry which is preliminary data.</text>
</comment>
<protein>
    <submittedName>
        <fullName evidence="1">Uncharacterized protein</fullName>
    </submittedName>
</protein>
<proteinExistence type="predicted"/>
<evidence type="ECO:0000313" key="2">
    <source>
        <dbReference type="Proteomes" id="UP001374584"/>
    </source>
</evidence>
<organism evidence="1 2">
    <name type="scientific">Phaseolus coccineus</name>
    <name type="common">Scarlet runner bean</name>
    <name type="synonym">Phaseolus multiflorus</name>
    <dbReference type="NCBI Taxonomy" id="3886"/>
    <lineage>
        <taxon>Eukaryota</taxon>
        <taxon>Viridiplantae</taxon>
        <taxon>Streptophyta</taxon>
        <taxon>Embryophyta</taxon>
        <taxon>Tracheophyta</taxon>
        <taxon>Spermatophyta</taxon>
        <taxon>Magnoliopsida</taxon>
        <taxon>eudicotyledons</taxon>
        <taxon>Gunneridae</taxon>
        <taxon>Pentapetalae</taxon>
        <taxon>rosids</taxon>
        <taxon>fabids</taxon>
        <taxon>Fabales</taxon>
        <taxon>Fabaceae</taxon>
        <taxon>Papilionoideae</taxon>
        <taxon>50 kb inversion clade</taxon>
        <taxon>NPAAA clade</taxon>
        <taxon>indigoferoid/millettioid clade</taxon>
        <taxon>Phaseoleae</taxon>
        <taxon>Phaseolus</taxon>
    </lineage>
</organism>
<accession>A0AAN9LKF1</accession>
<dbReference type="Proteomes" id="UP001374584">
    <property type="component" value="Unassembled WGS sequence"/>
</dbReference>
<gene>
    <name evidence="1" type="ORF">VNO80_27701</name>
</gene>
<dbReference type="EMBL" id="JAYMYR010000010">
    <property type="protein sequence ID" value="KAK7335713.1"/>
    <property type="molecule type" value="Genomic_DNA"/>
</dbReference>